<dbReference type="InterPro" id="IPR023753">
    <property type="entry name" value="FAD/NAD-binding_dom"/>
</dbReference>
<dbReference type="AlphaFoldDB" id="A0A8H7B9Y1"/>
<keyword evidence="6" id="KW-1185">Reference proteome</keyword>
<dbReference type="SUPFAM" id="SSF51905">
    <property type="entry name" value="FAD/NAD(P)-binding domain"/>
    <property type="match status" value="1"/>
</dbReference>
<evidence type="ECO:0000313" key="5">
    <source>
        <dbReference type="EMBL" id="KAF7677824.1"/>
    </source>
</evidence>
<evidence type="ECO:0000256" key="2">
    <source>
        <dbReference type="SAM" id="MobiDB-lite"/>
    </source>
</evidence>
<evidence type="ECO:0000259" key="3">
    <source>
        <dbReference type="Pfam" id="PF07992"/>
    </source>
</evidence>
<feature type="region of interest" description="Disordered" evidence="2">
    <location>
        <begin position="1037"/>
        <end position="1127"/>
    </location>
</feature>
<dbReference type="PRINTS" id="PR00469">
    <property type="entry name" value="PNDRDTASEII"/>
</dbReference>
<evidence type="ECO:0000259" key="4">
    <source>
        <dbReference type="Pfam" id="PF19314"/>
    </source>
</evidence>
<comment type="caution">
    <text evidence="5">The sequence shown here is derived from an EMBL/GenBank/DDBJ whole genome shotgun (WGS) entry which is preliminary data.</text>
</comment>
<dbReference type="InterPro" id="IPR019384">
    <property type="entry name" value="FHIP"/>
</dbReference>
<sequence length="1234" mass="136872">MSEQRNIVVIGASGAGLQATHYILKHILPALKARNDAKYHVYNISPSSQWYFRVASPRVATSTERMSTDRVLLDLHEGFKQYSKDDFTFIEASATGLEPSARRVLFRSNKGLDDESLSYHALVVATGSKTYFQAFSMSADARSTLDAISSTNNQIKAAKEIVIVGGGPTGVEFAGEVAEHRNGKPGWFSKVQPNVNVTLITSDKQLLPGLRPAIAKTAERKLNALGVKVVYNTRVTDSTQTEDGHTSLTLKNGDKLEADLYVPAYGVQPNSTWLPEQLLNEKGYLVTNNSTLRVDMAGPRVYGFGDIASYSRNNFWDINMALPILATNLKRDLLSFNPLLPEEKPKGKDRLYTPATTEGMIVPIGSGGGVGAIMGWKWVRLLGGSSQKKKQAAPNNPQQRLARFRQRYNQILQTWQKSTNLANDREALGNIRRGFQALTAILSDESRSPAPHMCLQFSAAQQIYTAISKIAATAHDEGTVRDAVAFYNALIDSEEEDFLENDVFAVSLMNFIDRTIGSGSMGIGEDIEADIVELLFGIAAKIRLQPEILHVWFTTTSADNEGRLLNQKTDFAGVTQKEDFPLCYQLIDHVHHEGRIGDFARTGLLYIFESASRKLSILHPAHNLPPVLLLSDYTEMQSNPQAENFFTPDFQSHLLTFLSYLAFWQDVLEHCRSLDVRVTLIDHFQALFLQQLLYPSLLESSDADGGSSVAVLTYLRHILDALDHPELVHMMLQYLLALQDYASSKTPRSPAAVKRRQSLMLLTASDKDDDKLNPSLFNLVDLVLGSTASRNAQTVIAALKLTNVILSKSHGYALGSLVKVMNLHHKEHNRTIGSLNKELELYLNLAIDLAGMDGVDEAYESYLKDTLSLLETHPCSLKTIALPATSSKTPGYFDSTEAATREVDPHQLLPEDPLFQSLMELLLRFLTNDVETNLALTEAIITLGTCSQLRLEGWLSVDPADYHFESDDPEVASFTNDNLRAMFMAERFPTWESSATPQLFACLRQLQAQVYALRSDIKDWDEHVASRKNAFRFHQDVVEESKMSTPQSKPARGPSDIPAGSWTPQIPQHVRNQPTTPLRAQSPRGRKETLSEARNTPGASPAPSRYGGQTLVGSPARASSPMSSTYAVQQPSLMSDVDASISQIRMSQFGKRRIRFRRPAGSKEVEVMLSKFQPPPKEPSDDAVAGAESTEEDDIREASLLHIITNVVILQNFVLELVALMQVRSSLFNEVRFI</sequence>
<reference evidence="5" key="1">
    <citation type="submission" date="2020-01" db="EMBL/GenBank/DDBJ databases">
        <authorList>
            <person name="Feng Z.H.Z."/>
        </authorList>
    </citation>
    <scope>NUCLEOTIDE SEQUENCE</scope>
    <source>
        <strain evidence="5">CBS107.38</strain>
    </source>
</reference>
<gene>
    <name evidence="5" type="ORF">GT037_004683</name>
</gene>
<evidence type="ECO:0008006" key="7">
    <source>
        <dbReference type="Google" id="ProtNLM"/>
    </source>
</evidence>
<dbReference type="PRINTS" id="PR00368">
    <property type="entry name" value="FADPNR"/>
</dbReference>
<dbReference type="InterPro" id="IPR045669">
    <property type="entry name" value="FHIP_C"/>
</dbReference>
<proteinExistence type="inferred from homology"/>
<dbReference type="Pfam" id="PF19314">
    <property type="entry name" value="DUF5917"/>
    <property type="match status" value="1"/>
</dbReference>
<dbReference type="EMBL" id="JAAABM010000005">
    <property type="protein sequence ID" value="KAF7677824.1"/>
    <property type="molecule type" value="Genomic_DNA"/>
</dbReference>
<feature type="domain" description="FAD/NAD(P)-binding" evidence="3">
    <location>
        <begin position="6"/>
        <end position="310"/>
    </location>
</feature>
<dbReference type="Pfam" id="PF07992">
    <property type="entry name" value="Pyr_redox_2"/>
    <property type="match status" value="1"/>
</dbReference>
<dbReference type="GO" id="GO:0016491">
    <property type="term" value="F:oxidoreductase activity"/>
    <property type="evidence" value="ECO:0007669"/>
    <property type="project" value="InterPro"/>
</dbReference>
<feature type="compositionally biased region" description="Polar residues" evidence="2">
    <location>
        <begin position="1062"/>
        <end position="1079"/>
    </location>
</feature>
<name>A0A8H7B9Y1_9PLEO</name>
<dbReference type="Pfam" id="PF10257">
    <property type="entry name" value="RAI16-like"/>
    <property type="match status" value="2"/>
</dbReference>
<dbReference type="RefSeq" id="XP_038788002.1">
    <property type="nucleotide sequence ID" value="XM_038929730.1"/>
</dbReference>
<organism evidence="5 6">
    <name type="scientific">Alternaria burnsii</name>
    <dbReference type="NCBI Taxonomy" id="1187904"/>
    <lineage>
        <taxon>Eukaryota</taxon>
        <taxon>Fungi</taxon>
        <taxon>Dikarya</taxon>
        <taxon>Ascomycota</taxon>
        <taxon>Pezizomycotina</taxon>
        <taxon>Dothideomycetes</taxon>
        <taxon>Pleosporomycetidae</taxon>
        <taxon>Pleosporales</taxon>
        <taxon>Pleosporineae</taxon>
        <taxon>Pleosporaceae</taxon>
        <taxon>Alternaria</taxon>
        <taxon>Alternaria sect. Alternaria</taxon>
    </lineage>
</organism>
<accession>A0A8H7B9Y1</accession>
<dbReference type="GeneID" id="62202908"/>
<feature type="domain" description="FHF complex subunit HOOK-interacting protein C-terminal" evidence="4">
    <location>
        <begin position="911"/>
        <end position="1030"/>
    </location>
</feature>
<feature type="region of interest" description="Disordered" evidence="2">
    <location>
        <begin position="1172"/>
        <end position="1191"/>
    </location>
</feature>
<dbReference type="Gene3D" id="3.50.50.100">
    <property type="match status" value="1"/>
</dbReference>
<comment type="similarity">
    <text evidence="1">Belongs to the FHIP family.</text>
</comment>
<dbReference type="InterPro" id="IPR036188">
    <property type="entry name" value="FAD/NAD-bd_sf"/>
</dbReference>
<evidence type="ECO:0000256" key="1">
    <source>
        <dbReference type="ARBA" id="ARBA00024336"/>
    </source>
</evidence>
<protein>
    <recommendedName>
        <fullName evidence="7">FAD/NAD(P)-binding domain-containing protein</fullName>
    </recommendedName>
</protein>
<dbReference type="PANTHER" id="PTHR21705:SF11">
    <property type="entry name" value="FHIP FAMILY PROTEIN CG3558"/>
    <property type="match status" value="1"/>
</dbReference>
<reference evidence="5" key="2">
    <citation type="submission" date="2020-08" db="EMBL/GenBank/DDBJ databases">
        <title>Draft Genome Sequence of Cumin Blight Pathogen Alternaria burnsii.</title>
        <authorList>
            <person name="Feng Z."/>
        </authorList>
    </citation>
    <scope>NUCLEOTIDE SEQUENCE</scope>
    <source>
        <strain evidence="5">CBS107.38</strain>
    </source>
</reference>
<evidence type="ECO:0000313" key="6">
    <source>
        <dbReference type="Proteomes" id="UP000596902"/>
    </source>
</evidence>
<dbReference type="Proteomes" id="UP000596902">
    <property type="component" value="Unassembled WGS sequence"/>
</dbReference>
<dbReference type="PANTHER" id="PTHR21705">
    <property type="entry name" value="RAI16 PROTEIN-RELATED"/>
    <property type="match status" value="1"/>
</dbReference>